<dbReference type="Gene3D" id="2.40.180.10">
    <property type="entry name" value="Catalase core domain"/>
    <property type="match status" value="1"/>
</dbReference>
<dbReference type="InterPro" id="IPR036392">
    <property type="entry name" value="PLAT/LH2_dom_sf"/>
</dbReference>
<evidence type="ECO:0000313" key="4">
    <source>
        <dbReference type="EMBL" id="KAJ1191889.1"/>
    </source>
</evidence>
<evidence type="ECO:0000313" key="5">
    <source>
        <dbReference type="Proteomes" id="UP001066276"/>
    </source>
</evidence>
<dbReference type="PANTHER" id="PTHR45901">
    <property type="entry name" value="PROTEIN CBG12474"/>
    <property type="match status" value="1"/>
</dbReference>
<comment type="caution">
    <text evidence="4">The sequence shown here is derived from an EMBL/GenBank/DDBJ whole genome shotgun (WGS) entry which is preliminary data.</text>
</comment>
<comment type="caution">
    <text evidence="1">Lacks conserved residue(s) required for the propagation of feature annotation.</text>
</comment>
<dbReference type="PROSITE" id="PS50095">
    <property type="entry name" value="PLAT"/>
    <property type="match status" value="1"/>
</dbReference>
<dbReference type="EMBL" id="JANPWB010000004">
    <property type="protein sequence ID" value="KAJ1191889.1"/>
    <property type="molecule type" value="Genomic_DNA"/>
</dbReference>
<dbReference type="InterPro" id="IPR001024">
    <property type="entry name" value="PLAT/LH2_dom"/>
</dbReference>
<dbReference type="Pfam" id="PF01477">
    <property type="entry name" value="PLAT"/>
    <property type="match status" value="1"/>
</dbReference>
<protein>
    <recommendedName>
        <fullName evidence="3">PLAT domain-containing protein</fullName>
    </recommendedName>
</protein>
<dbReference type="InterPro" id="IPR052970">
    <property type="entry name" value="Inner_ear_hair_cell_LOXHD"/>
</dbReference>
<dbReference type="Proteomes" id="UP001066276">
    <property type="component" value="Chromosome 2_2"/>
</dbReference>
<proteinExistence type="predicted"/>
<reference evidence="4" key="1">
    <citation type="journal article" date="2022" name="bioRxiv">
        <title>Sequencing and chromosome-scale assembly of the giantPleurodeles waltlgenome.</title>
        <authorList>
            <person name="Brown T."/>
            <person name="Elewa A."/>
            <person name="Iarovenko S."/>
            <person name="Subramanian E."/>
            <person name="Araus A.J."/>
            <person name="Petzold A."/>
            <person name="Susuki M."/>
            <person name="Suzuki K.-i.T."/>
            <person name="Hayashi T."/>
            <person name="Toyoda A."/>
            <person name="Oliveira C."/>
            <person name="Osipova E."/>
            <person name="Leigh N.D."/>
            <person name="Simon A."/>
            <person name="Yun M.H."/>
        </authorList>
    </citation>
    <scope>NUCLEOTIDE SEQUENCE</scope>
    <source>
        <strain evidence="4">20211129_DDA</strain>
        <tissue evidence="4">Liver</tissue>
    </source>
</reference>
<sequence length="161" mass="17927">MAGYKLYVEKVHVKESTKQHTWIFDVNEEFSGDTHEDDLQTEFLPSHGHNKGNVPLGDSITYPTSGRRSSKADTAEYLITVYTGDVMGAGTDAKVHIVLTGEHGSSGTVHLTESLEHKNPFERAKVMGLVSGLVRLKSQRLRMECTDVWLNDSMMNTFLGQ</sequence>
<dbReference type="PANTHER" id="PTHR45901:SF3">
    <property type="entry name" value="LIPOXYGENASE HOMOLOGY DOMAIN-CONTAINING PROTEIN 1"/>
    <property type="match status" value="1"/>
</dbReference>
<keyword evidence="5" id="KW-1185">Reference proteome</keyword>
<organism evidence="4 5">
    <name type="scientific">Pleurodeles waltl</name>
    <name type="common">Iberian ribbed newt</name>
    <dbReference type="NCBI Taxonomy" id="8319"/>
    <lineage>
        <taxon>Eukaryota</taxon>
        <taxon>Metazoa</taxon>
        <taxon>Chordata</taxon>
        <taxon>Craniata</taxon>
        <taxon>Vertebrata</taxon>
        <taxon>Euteleostomi</taxon>
        <taxon>Amphibia</taxon>
        <taxon>Batrachia</taxon>
        <taxon>Caudata</taxon>
        <taxon>Salamandroidea</taxon>
        <taxon>Salamandridae</taxon>
        <taxon>Pleurodelinae</taxon>
        <taxon>Pleurodeles</taxon>
    </lineage>
</organism>
<dbReference type="AlphaFoldDB" id="A0AAV7UVD3"/>
<feature type="region of interest" description="Disordered" evidence="2">
    <location>
        <begin position="45"/>
        <end position="67"/>
    </location>
</feature>
<evidence type="ECO:0000256" key="1">
    <source>
        <dbReference type="PROSITE-ProRule" id="PRU00152"/>
    </source>
</evidence>
<feature type="domain" description="PLAT" evidence="3">
    <location>
        <begin position="75"/>
        <end position="161"/>
    </location>
</feature>
<evidence type="ECO:0000256" key="2">
    <source>
        <dbReference type="SAM" id="MobiDB-lite"/>
    </source>
</evidence>
<gene>
    <name evidence="4" type="ORF">NDU88_001202</name>
</gene>
<name>A0AAV7UVD3_PLEWA</name>
<evidence type="ECO:0000259" key="3">
    <source>
        <dbReference type="PROSITE" id="PS50095"/>
    </source>
</evidence>
<accession>A0AAV7UVD3</accession>
<dbReference type="SUPFAM" id="SSF49723">
    <property type="entry name" value="Lipase/lipooxygenase domain (PLAT/LH2 domain)"/>
    <property type="match status" value="1"/>
</dbReference>